<dbReference type="Pfam" id="PF02557">
    <property type="entry name" value="VanY"/>
    <property type="match status" value="1"/>
</dbReference>
<dbReference type="Proteomes" id="UP000032568">
    <property type="component" value="Chromosome"/>
</dbReference>
<proteinExistence type="predicted"/>
<gene>
    <name evidence="2" type="ORF">SG35_016645</name>
</gene>
<dbReference type="AlphaFoldDB" id="A0AAE9YYK6"/>
<protein>
    <submittedName>
        <fullName evidence="2">M15 family metallopeptidase</fullName>
    </submittedName>
</protein>
<name>A0AAE9YYK6_9GAMM</name>
<evidence type="ECO:0000313" key="2">
    <source>
        <dbReference type="EMBL" id="WDE01913.1"/>
    </source>
</evidence>
<dbReference type="InterPro" id="IPR009045">
    <property type="entry name" value="Zn_M74/Hedgehog-like"/>
</dbReference>
<dbReference type="CDD" id="cd14847">
    <property type="entry name" value="DD-carboxypeptidase_like"/>
    <property type="match status" value="1"/>
</dbReference>
<accession>A0AAE9YYK6</accession>
<dbReference type="EMBL" id="CP059735">
    <property type="protein sequence ID" value="WDE01913.1"/>
    <property type="molecule type" value="Genomic_DNA"/>
</dbReference>
<dbReference type="InterPro" id="IPR003709">
    <property type="entry name" value="VanY-like_core_dom"/>
</dbReference>
<dbReference type="KEGG" id="tact:SG35_016645"/>
<dbReference type="GO" id="GO:0006508">
    <property type="term" value="P:proteolysis"/>
    <property type="evidence" value="ECO:0007669"/>
    <property type="project" value="InterPro"/>
</dbReference>
<dbReference type="PANTHER" id="PTHR34385">
    <property type="entry name" value="D-ALANYL-D-ALANINE CARBOXYPEPTIDASE"/>
    <property type="match status" value="1"/>
</dbReference>
<sequence length="226" mass="25869">MNEKQLTGQTDSHIHFLEQGPGIHREMLPAWRAMQQAAKEAGFNLTIASGFRSFSRQLSIWNRKFSGELAVKDDDNNIVSLQNLSDEARIYAIMRFSALPGASRHHWGTDIDIYADNLLAQGQKLQLDPWEYQQHGPFAELTLWLEQNSRDYGFYFPYDKDRGGVATEPWHLSYAPLANKCQQMFTLELLTKTLAGQEISGQQTILDLLPQLYQQYIINVTEVNFG</sequence>
<organism evidence="2 3">
    <name type="scientific">Thalassomonas actiniarum</name>
    <dbReference type="NCBI Taxonomy" id="485447"/>
    <lineage>
        <taxon>Bacteria</taxon>
        <taxon>Pseudomonadati</taxon>
        <taxon>Pseudomonadota</taxon>
        <taxon>Gammaproteobacteria</taxon>
        <taxon>Alteromonadales</taxon>
        <taxon>Colwelliaceae</taxon>
        <taxon>Thalassomonas</taxon>
    </lineage>
</organism>
<dbReference type="SUPFAM" id="SSF55166">
    <property type="entry name" value="Hedgehog/DD-peptidase"/>
    <property type="match status" value="1"/>
</dbReference>
<dbReference type="PANTHER" id="PTHR34385:SF1">
    <property type="entry name" value="PEPTIDOGLYCAN L-ALANYL-D-GLUTAMATE ENDOPEPTIDASE CWLK"/>
    <property type="match status" value="1"/>
</dbReference>
<dbReference type="InterPro" id="IPR052179">
    <property type="entry name" value="DD-CPase-like"/>
</dbReference>
<reference evidence="2 3" key="1">
    <citation type="journal article" date="2015" name="Genome Announc.">
        <title>Draft Genome Sequences of Marine Isolates of Thalassomonas viridans and Thalassomonas actiniarum.</title>
        <authorList>
            <person name="Olonade I."/>
            <person name="van Zyl L.J."/>
            <person name="Trindade M."/>
        </authorList>
    </citation>
    <scope>NUCLEOTIDE SEQUENCE [LARGE SCALE GENOMIC DNA]</scope>
    <source>
        <strain evidence="2 3">A5K-106</strain>
    </source>
</reference>
<evidence type="ECO:0000313" key="3">
    <source>
        <dbReference type="Proteomes" id="UP000032568"/>
    </source>
</evidence>
<keyword evidence="3" id="KW-1185">Reference proteome</keyword>
<dbReference type="Gene3D" id="3.30.1380.10">
    <property type="match status" value="1"/>
</dbReference>
<feature type="domain" description="D-alanyl-D-alanine carboxypeptidase-like core" evidence="1">
    <location>
        <begin position="23"/>
        <end position="176"/>
    </location>
</feature>
<evidence type="ECO:0000259" key="1">
    <source>
        <dbReference type="Pfam" id="PF02557"/>
    </source>
</evidence>
<dbReference type="GO" id="GO:0008233">
    <property type="term" value="F:peptidase activity"/>
    <property type="evidence" value="ECO:0007669"/>
    <property type="project" value="InterPro"/>
</dbReference>
<reference evidence="2 3" key="2">
    <citation type="journal article" date="2022" name="Mar. Drugs">
        <title>Bioassay-Guided Fractionation Leads to the Detection of Cholic Acid Generated by the Rare Thalassomonas sp.</title>
        <authorList>
            <person name="Pheiffer F."/>
            <person name="Schneider Y.K."/>
            <person name="Hansen E.H."/>
            <person name="Andersen J.H."/>
            <person name="Isaksson J."/>
            <person name="Busche T."/>
            <person name="R C."/>
            <person name="Kalinowski J."/>
            <person name="Zyl L.V."/>
            <person name="Trindade M."/>
        </authorList>
    </citation>
    <scope>NUCLEOTIDE SEQUENCE [LARGE SCALE GENOMIC DNA]</scope>
    <source>
        <strain evidence="2 3">A5K-106</strain>
    </source>
</reference>